<dbReference type="RefSeq" id="WP_246334304.1">
    <property type="nucleotide sequence ID" value="NZ_JACJIP010000021.1"/>
</dbReference>
<name>A0A7W3XSF0_9BACL</name>
<organism evidence="2 3">
    <name type="scientific">Fontibacillus solani</name>
    <dbReference type="NCBI Taxonomy" id="1572857"/>
    <lineage>
        <taxon>Bacteria</taxon>
        <taxon>Bacillati</taxon>
        <taxon>Bacillota</taxon>
        <taxon>Bacilli</taxon>
        <taxon>Bacillales</taxon>
        <taxon>Paenibacillaceae</taxon>
        <taxon>Fontibacillus</taxon>
    </lineage>
</organism>
<comment type="caution">
    <text evidence="2">The sequence shown here is derived from an EMBL/GenBank/DDBJ whole genome shotgun (WGS) entry which is preliminary data.</text>
</comment>
<dbReference type="Proteomes" id="UP000567067">
    <property type="component" value="Unassembled WGS sequence"/>
</dbReference>
<gene>
    <name evidence="2" type="ORF">FHR92_003152</name>
</gene>
<dbReference type="EMBL" id="JACJIP010000021">
    <property type="protein sequence ID" value="MBA9086672.1"/>
    <property type="molecule type" value="Genomic_DNA"/>
</dbReference>
<evidence type="ECO:0000259" key="1">
    <source>
        <dbReference type="Pfam" id="PF18964"/>
    </source>
</evidence>
<dbReference type="AlphaFoldDB" id="A0A7W3XSF0"/>
<feature type="domain" description="DUF5704" evidence="1">
    <location>
        <begin position="352"/>
        <end position="393"/>
    </location>
</feature>
<evidence type="ECO:0000313" key="3">
    <source>
        <dbReference type="Proteomes" id="UP000567067"/>
    </source>
</evidence>
<dbReference type="Pfam" id="PF18964">
    <property type="entry name" value="DUF5704"/>
    <property type="match status" value="2"/>
</dbReference>
<proteinExistence type="predicted"/>
<feature type="domain" description="DUF5704" evidence="1">
    <location>
        <begin position="403"/>
        <end position="466"/>
    </location>
</feature>
<sequence>MLNKKLFLLFLTILFVFNPMYGIEMQAASGIKGPVILLWTKSEQNENTYYSVGLGYADVWSNSAGEYIEDPYIGGVLKPGSTMDEAHYDWEYKMKYPGRRIKSITAMPFNELFVEGESLDWTKQMFIYARYGTQWDELQATFAYVHSIAMKNKIGIGTDTASIIINEKFTLSGIQPEVLDTSGLANNVKGYRYYFPILFKAELEPLEGQAIIKHFTTSGVSLNGVDGFRDYKETLIKNKDYEYKNTIGTAKYTYKGYKKSTREAPSGGAILVGEGPGKFNYDGSYSYYYVYFYYDPVGTDPCIENPDSPGCKEPDPGVQCTDPSAGQTMNGEDFNPNVSAVIRADSRGSERFNVSDGIPTTESLYGNVWSKEYLHKYDYQEMTGSCTFSVNVTILPPPPPPEEEAGEPSTVQVQVDKDYSFWTVKELEVYKINESALWNYAFDGGGIRIQPSGYSPPSYVVEQTSGYEPSDVPNVSVPHDGDPEAAAERAVSVTVNNDTFTFKNQALMNGSSTTGAGPAPSPIPTAPLTQDNVLYSPNNMIPMLKTNKANQASTGTIFYVQVNGSATKNYPIYGINPVTVHTPVVIYPAVSDDKAHNQKTTPATGRSAIILERPFTVEMPDSGQHTNYLGYGNRNYYKYIGSKQVRFPFDVYDGTKAYFYPKNTWVEVDKSKESFSFFLPVWVDEGFYDVEFRTIAHNAPAGAAQQTNANLSLSSHIAYDTVAVDAIGRVYDFRITDIADYNWETVFRSKQGSSLPTGVSYWVGLNGIDGVARGNTSRYTLPIRPGSHPLYKNAVVKTGYHFKFDLKSKGNMFGVRDQILISPTFYFQSSQGGERIPVDLYYHSSNSSYVKVGSSRDKISRYVILNDRLRNVPVEEMTDTALYKYDYDYTFSQVAGIGRSQFVQRYISYTAKQKTPVGGLSLLTLTEQIRTLIGPKTEIPSGVDQSRVNASVQKWYGEYSLPSDLYAVKSGTNVAEYGRTHGGLTDRSPIFLTNGYIVVNFNIRTVRNGEADKPYLQYIHAPLMNQWVQMEGFFRNVKGPNGISYQLMDGDVVFYDANTSSRDDFKSMVTH</sequence>
<protein>
    <recommendedName>
        <fullName evidence="1">DUF5704 domain-containing protein</fullName>
    </recommendedName>
</protein>
<accession>A0A7W3XSF0</accession>
<keyword evidence="3" id="KW-1185">Reference proteome</keyword>
<reference evidence="2 3" key="1">
    <citation type="submission" date="2020-08" db="EMBL/GenBank/DDBJ databases">
        <title>Genomic Encyclopedia of Type Strains, Phase III (KMG-III): the genomes of soil and plant-associated and newly described type strains.</title>
        <authorList>
            <person name="Whitman W."/>
        </authorList>
    </citation>
    <scope>NUCLEOTIDE SEQUENCE [LARGE SCALE GENOMIC DNA]</scope>
    <source>
        <strain evidence="2 3">CECT 8693</strain>
    </source>
</reference>
<evidence type="ECO:0000313" key="2">
    <source>
        <dbReference type="EMBL" id="MBA9086672.1"/>
    </source>
</evidence>
<dbReference type="InterPro" id="IPR043759">
    <property type="entry name" value="DUF5704"/>
</dbReference>